<dbReference type="PRINTS" id="PR00750">
    <property type="entry name" value="BETAAMYLASE"/>
</dbReference>
<proteinExistence type="inferred from homology"/>
<evidence type="ECO:0000256" key="10">
    <source>
        <dbReference type="RuleBase" id="RU000509"/>
    </source>
</evidence>
<dbReference type="InterPro" id="IPR018238">
    <property type="entry name" value="Glyco_hydro_14_CS"/>
</dbReference>
<organism evidence="11 12">
    <name type="scientific">Ceratopteris richardii</name>
    <name type="common">Triangle waterfern</name>
    <dbReference type="NCBI Taxonomy" id="49495"/>
    <lineage>
        <taxon>Eukaryota</taxon>
        <taxon>Viridiplantae</taxon>
        <taxon>Streptophyta</taxon>
        <taxon>Embryophyta</taxon>
        <taxon>Tracheophyta</taxon>
        <taxon>Polypodiopsida</taxon>
        <taxon>Polypodiidae</taxon>
        <taxon>Polypodiales</taxon>
        <taxon>Pteridineae</taxon>
        <taxon>Pteridaceae</taxon>
        <taxon>Parkerioideae</taxon>
        <taxon>Ceratopteris</taxon>
    </lineage>
</organism>
<comment type="similarity">
    <text evidence="2 10">Belongs to the glycosyl hydrolase 14 family.</text>
</comment>
<dbReference type="PANTHER" id="PTHR31352">
    <property type="entry name" value="BETA-AMYLASE 1, CHLOROPLASTIC"/>
    <property type="match status" value="1"/>
</dbReference>
<feature type="binding site" evidence="9">
    <location>
        <position position="444"/>
    </location>
    <ligand>
        <name>substrate</name>
    </ligand>
</feature>
<dbReference type="SUPFAM" id="SSF51445">
    <property type="entry name" value="(Trans)glycosidases"/>
    <property type="match status" value="1"/>
</dbReference>
<sequence length="578" mass="64632">MESLSGSVAGSALPKSLTQRHISRSDHLVSVSQLPFHQKSTELVTSAGVASASEDWWRQQSGSHAQSLMFACRSSHFPCSPSLFEDADLFLQQKVHRDSRSVIRRGPEAGVPVYVMLPLDSINPHNNTVSRRRAMDASLLALKSAGVEGVMLDVWWGIVEKDEPGCYSWSGYKELIEMVKSHGLKIQAVMSFHQCGGNVGDSCYIPLPGWVSQEIDRNPDLAYTDKQGRRNYEYLSLGCDTLPVLRGRTPVQAYTDYMRSFRDTFKEFLGDCIIEIQVGMGPAGELRYPSYPESNGTWRFPGIGEFQCYDKYMLSSLRAAANGIGKPEWGHGGPCDSGCYNNWPEDTDFFRRDGGWNSPYGEFFLQWYSDLLLAHGERILASAEGVFRESGVKISGKVAGIHWHYGSRSHPAELTAGYYNTRFRDGYLPIANMFGRHGVVLNFTCIEMKDYEQVPEARCSPENLIKQVILAARKAGVPVAGENALPRFDEGAYRQILFNSRLTFHDDPHEASFEPMCAFTFLRMSQNLFQGDNWQQFVSFVQQMAAGKVINEWEVADKASVLAHETNPIVQEAASALT</sequence>
<dbReference type="EMBL" id="CM035407">
    <property type="protein sequence ID" value="KAH7443747.1"/>
    <property type="molecule type" value="Genomic_DNA"/>
</dbReference>
<comment type="caution">
    <text evidence="11">The sequence shown here is derived from an EMBL/GenBank/DDBJ whole genome shotgun (WGS) entry which is preliminary data.</text>
</comment>
<feature type="binding site" evidence="9">
    <location>
        <position position="153"/>
    </location>
    <ligand>
        <name>substrate</name>
    </ligand>
</feature>
<keyword evidence="12" id="KW-1185">Reference proteome</keyword>
<feature type="binding site" evidence="9">
    <location>
        <position position="523"/>
    </location>
    <ligand>
        <name>substrate</name>
    </ligand>
</feature>
<keyword evidence="4 10" id="KW-0378">Hydrolase</keyword>
<evidence type="ECO:0000256" key="4">
    <source>
        <dbReference type="ARBA" id="ARBA00022801"/>
    </source>
</evidence>
<evidence type="ECO:0000256" key="5">
    <source>
        <dbReference type="ARBA" id="ARBA00023277"/>
    </source>
</evidence>
<feature type="active site" description="Proton donor" evidence="8">
    <location>
        <position position="285"/>
    </location>
</feature>
<evidence type="ECO:0000256" key="8">
    <source>
        <dbReference type="PIRSR" id="PIRSR601554-1"/>
    </source>
</evidence>
<comment type="catalytic activity">
    <reaction evidence="1 10">
        <text>Hydrolysis of (1-&gt;4)-alpha-D-glucosidic linkages in polysaccharides so as to remove successive maltose units from the non-reducing ends of the chains.</text>
        <dbReference type="EC" id="3.2.1.2"/>
    </reaction>
</comment>
<gene>
    <name evidence="11" type="ORF">KP509_02G049300</name>
</gene>
<dbReference type="OrthoDB" id="1660156at2759"/>
<evidence type="ECO:0000256" key="6">
    <source>
        <dbReference type="ARBA" id="ARBA00023295"/>
    </source>
</evidence>
<feature type="active site" description="Proton acceptor" evidence="8">
    <location>
        <position position="482"/>
    </location>
</feature>
<dbReference type="AlphaFoldDB" id="A0A8T2V5M2"/>
<dbReference type="Gene3D" id="3.20.20.80">
    <property type="entry name" value="Glycosidases"/>
    <property type="match status" value="1"/>
</dbReference>
<dbReference type="PROSITE" id="PS00506">
    <property type="entry name" value="BETA_AMYLASE_1"/>
    <property type="match status" value="1"/>
</dbReference>
<dbReference type="EC" id="3.2.1.2" evidence="3 10"/>
<feature type="binding site" evidence="9">
    <location>
        <position position="193"/>
    </location>
    <ligand>
        <name>substrate</name>
    </ligand>
</feature>
<dbReference type="GO" id="GO:0016161">
    <property type="term" value="F:beta-amylase activity"/>
    <property type="evidence" value="ECO:0007669"/>
    <property type="project" value="UniProtKB-EC"/>
</dbReference>
<feature type="binding site" evidence="9">
    <location>
        <position position="402"/>
    </location>
    <ligand>
        <name>substrate</name>
    </ligand>
</feature>
<dbReference type="InterPro" id="IPR001554">
    <property type="entry name" value="Glyco_hydro_14"/>
</dbReference>
<keyword evidence="7 10" id="KW-0624">Polysaccharide degradation</keyword>
<evidence type="ECO:0000313" key="11">
    <source>
        <dbReference type="EMBL" id="KAH7443747.1"/>
    </source>
</evidence>
<dbReference type="Proteomes" id="UP000825935">
    <property type="component" value="Chromosome 2"/>
</dbReference>
<keyword evidence="6 10" id="KW-0326">Glycosidase</keyword>
<protein>
    <recommendedName>
        <fullName evidence="3 10">Beta-amylase</fullName>
        <ecNumber evidence="3 10">3.2.1.2</ecNumber>
    </recommendedName>
</protein>
<evidence type="ECO:0000256" key="2">
    <source>
        <dbReference type="ARBA" id="ARBA00005652"/>
    </source>
</evidence>
<evidence type="ECO:0000256" key="9">
    <source>
        <dbReference type="PIRSR" id="PIRSR601554-2"/>
    </source>
</evidence>
<dbReference type="PANTHER" id="PTHR31352:SF31">
    <property type="entry name" value="BETA-AMYLASE 1, CHLOROPLASTIC"/>
    <property type="match status" value="1"/>
</dbReference>
<evidence type="ECO:0000313" key="12">
    <source>
        <dbReference type="Proteomes" id="UP000825935"/>
    </source>
</evidence>
<dbReference type="GO" id="GO:0000272">
    <property type="term" value="P:polysaccharide catabolic process"/>
    <property type="evidence" value="ECO:0007669"/>
    <property type="project" value="UniProtKB-KW"/>
</dbReference>
<keyword evidence="5 10" id="KW-0119">Carbohydrate metabolism</keyword>
<dbReference type="OMA" id="RMSQQNA"/>
<evidence type="ECO:0000256" key="3">
    <source>
        <dbReference type="ARBA" id="ARBA00012594"/>
    </source>
</evidence>
<dbReference type="Pfam" id="PF01373">
    <property type="entry name" value="Glyco_hydro_14"/>
    <property type="match status" value="1"/>
</dbReference>
<feature type="binding site" evidence="9">
    <location>
        <begin position="483"/>
        <end position="484"/>
    </location>
    <ligand>
        <name>substrate</name>
    </ligand>
</feature>
<feature type="binding site" evidence="9">
    <location>
        <position position="397"/>
    </location>
    <ligand>
        <name>substrate</name>
    </ligand>
</feature>
<dbReference type="PROSITE" id="PS00679">
    <property type="entry name" value="BETA_AMYLASE_2"/>
    <property type="match status" value="1"/>
</dbReference>
<reference evidence="11" key="1">
    <citation type="submission" date="2021-08" db="EMBL/GenBank/DDBJ databases">
        <title>WGS assembly of Ceratopteris richardii.</title>
        <authorList>
            <person name="Marchant D.B."/>
            <person name="Chen G."/>
            <person name="Jenkins J."/>
            <person name="Shu S."/>
            <person name="Leebens-Mack J."/>
            <person name="Grimwood J."/>
            <person name="Schmutz J."/>
            <person name="Soltis P."/>
            <person name="Soltis D."/>
            <person name="Chen Z.-H."/>
        </authorList>
    </citation>
    <scope>NUCLEOTIDE SEQUENCE</scope>
    <source>
        <strain evidence="11">Whitten #5841</strain>
        <tissue evidence="11">Leaf</tissue>
    </source>
</reference>
<dbReference type="InterPro" id="IPR001371">
    <property type="entry name" value="Glyco_hydro_14B_pln"/>
</dbReference>
<accession>A0A8T2V5M2</accession>
<dbReference type="PRINTS" id="PR00842">
    <property type="entry name" value="GLHYDLASE14B"/>
</dbReference>
<evidence type="ECO:0000256" key="7">
    <source>
        <dbReference type="ARBA" id="ARBA00023326"/>
    </source>
</evidence>
<name>A0A8T2V5M2_CERRI</name>
<evidence type="ECO:0000256" key="1">
    <source>
        <dbReference type="ARBA" id="ARBA00000546"/>
    </source>
</evidence>
<feature type="binding site" evidence="9">
    <location>
        <position position="201"/>
    </location>
    <ligand>
        <name>substrate</name>
    </ligand>
</feature>
<dbReference type="InterPro" id="IPR017853">
    <property type="entry name" value="GH"/>
</dbReference>